<reference evidence="1" key="1">
    <citation type="submission" date="2017-02" db="EMBL/GenBank/DDBJ databases">
        <title>Delving into the versatile metabolic prowess of the omnipresent phylum Bacteroidetes.</title>
        <authorList>
            <person name="Nobu M.K."/>
            <person name="Mei R."/>
            <person name="Narihiro T."/>
            <person name="Kuroda K."/>
            <person name="Liu W.-T."/>
        </authorList>
    </citation>
    <scope>NUCLEOTIDE SEQUENCE</scope>
    <source>
        <strain evidence="1">ADurb.Bin160</strain>
    </source>
</reference>
<sequence>MRYKEQAKTNKEYINDPSLQKNLIKIEHPIQKFFYVNESRLDAKKEGNGKNYKETNFIVTLPSNSKRNNTDLYRELFKEKRTNKEEKYGVRA</sequence>
<gene>
    <name evidence="1" type="ORF">BWY04_01440</name>
</gene>
<organism evidence="1">
    <name type="scientific">candidate division CPR1 bacterium ADurb.Bin160</name>
    <dbReference type="NCBI Taxonomy" id="1852826"/>
    <lineage>
        <taxon>Bacteria</taxon>
        <taxon>candidate division CPR1</taxon>
    </lineage>
</organism>
<dbReference type="AlphaFoldDB" id="A0A1V5ZIV8"/>
<accession>A0A1V5ZIV8</accession>
<dbReference type="Proteomes" id="UP000485621">
    <property type="component" value="Unassembled WGS sequence"/>
</dbReference>
<comment type="caution">
    <text evidence="1">The sequence shown here is derived from an EMBL/GenBank/DDBJ whole genome shotgun (WGS) entry which is preliminary data.</text>
</comment>
<dbReference type="EMBL" id="MWDB01000057">
    <property type="protein sequence ID" value="OQB40123.1"/>
    <property type="molecule type" value="Genomic_DNA"/>
</dbReference>
<protein>
    <submittedName>
        <fullName evidence="1">Uncharacterized protein</fullName>
    </submittedName>
</protein>
<proteinExistence type="predicted"/>
<evidence type="ECO:0000313" key="1">
    <source>
        <dbReference type="EMBL" id="OQB40123.1"/>
    </source>
</evidence>
<name>A0A1V5ZIV8_9BACT</name>